<reference evidence="2" key="1">
    <citation type="journal article" date="2019" name="Int. J. Syst. Evol. Microbiol.">
        <title>The Global Catalogue of Microorganisms (GCM) 10K type strain sequencing project: providing services to taxonomists for standard genome sequencing and annotation.</title>
        <authorList>
            <consortium name="The Broad Institute Genomics Platform"/>
            <consortium name="The Broad Institute Genome Sequencing Center for Infectious Disease"/>
            <person name="Wu L."/>
            <person name="Ma J."/>
        </authorList>
    </citation>
    <scope>NUCLEOTIDE SEQUENCE [LARGE SCALE GENOMIC DNA]</scope>
    <source>
        <strain evidence="2">JCM 31920</strain>
    </source>
</reference>
<proteinExistence type="predicted"/>
<keyword evidence="2" id="KW-1185">Reference proteome</keyword>
<sequence>MHIHLKRLLSPLRKGWIGILIVSMITAGCEWGDKNVALIRPNTDNLQVVFTDTVTVLRSTVMKDSLYTASGFMLAGLFSDQVLGSIQAKANLLVSAAGLSVDERAVYDSIVFVSKYGYYYGDTTKLYQVAAHELLADITRGPFYNHREVPHSVAPLGRTSFFPRPKGSDSLRIRLSDELGVRLFTEAKANNIKNQEALLKYFKGITLVAERSNGVGFLGYAQDKTNILLHYHVDGPDGKVKHVTSMAIGQFYNQITNNRTGTVFDQLKQPRQKLSTDLTDGVSVVQSGVGLMTRLDFPFLQQFGAEHGKVIVNRAFLRIQLPRNEETRGMAVPQRIALYRTGPNSDWTNTGDNIVQVGTFEHKAEENLRYYEIDVSQEVMALSKLQQASTVGYLIGPIAATGNAESTYSNTLDRLILPKGSVKLHVYFSTLYNE</sequence>
<organism evidence="1 2">
    <name type="scientific">Ravibacter arvi</name>
    <dbReference type="NCBI Taxonomy" id="2051041"/>
    <lineage>
        <taxon>Bacteria</taxon>
        <taxon>Pseudomonadati</taxon>
        <taxon>Bacteroidota</taxon>
        <taxon>Cytophagia</taxon>
        <taxon>Cytophagales</taxon>
        <taxon>Spirosomataceae</taxon>
        <taxon>Ravibacter</taxon>
    </lineage>
</organism>
<dbReference type="RefSeq" id="WP_345029742.1">
    <property type="nucleotide sequence ID" value="NZ_BAABEY010000025.1"/>
</dbReference>
<dbReference type="EMBL" id="BAABEY010000025">
    <property type="protein sequence ID" value="GAA4441061.1"/>
    <property type="molecule type" value="Genomic_DNA"/>
</dbReference>
<dbReference type="Proteomes" id="UP001501508">
    <property type="component" value="Unassembled WGS sequence"/>
</dbReference>
<name>A0ABP8LZA5_9BACT</name>
<dbReference type="Pfam" id="PF14092">
    <property type="entry name" value="DUF4270"/>
    <property type="match status" value="1"/>
</dbReference>
<accession>A0ABP8LZA5</accession>
<evidence type="ECO:0000313" key="1">
    <source>
        <dbReference type="EMBL" id="GAA4441061.1"/>
    </source>
</evidence>
<evidence type="ECO:0000313" key="2">
    <source>
        <dbReference type="Proteomes" id="UP001501508"/>
    </source>
</evidence>
<gene>
    <name evidence="1" type="ORF">GCM10023091_25630</name>
</gene>
<protein>
    <submittedName>
        <fullName evidence="1">DUF4270 family protein</fullName>
    </submittedName>
</protein>
<dbReference type="PROSITE" id="PS51257">
    <property type="entry name" value="PROKAR_LIPOPROTEIN"/>
    <property type="match status" value="1"/>
</dbReference>
<comment type="caution">
    <text evidence="1">The sequence shown here is derived from an EMBL/GenBank/DDBJ whole genome shotgun (WGS) entry which is preliminary data.</text>
</comment>
<dbReference type="InterPro" id="IPR025366">
    <property type="entry name" value="DUF4270"/>
</dbReference>